<keyword evidence="2" id="KW-1185">Reference proteome</keyword>
<sequence>FKKSKANIRLHRHPNGTLYKDSICLFRALAYHQLQTFQNLEDRVDQLIQKWPREDDFSGVPLSQIPEFEEMHDISVNVFSLNEDRKAECVYKSVKSYQDQMNINLFQNHCSYITSLAKYSKKYKCRNCDYITKRVTDLKRHEKTCRDATFLQFPGGYHKPQTTLFEDLEAFDSALSVPEGDRYITHFACFDYEAMLFPLPLNHPSLFGSPSTFLFQSVYVAMLMGFNPRNVLSMRI</sequence>
<proteinExistence type="predicted"/>
<dbReference type="EMBL" id="CAIIXF020000622">
    <property type="protein sequence ID" value="CAH1803358.1"/>
    <property type="molecule type" value="Genomic_DNA"/>
</dbReference>
<reference evidence="1" key="1">
    <citation type="submission" date="2022-03" db="EMBL/GenBank/DDBJ databases">
        <authorList>
            <person name="Martin C."/>
        </authorList>
    </citation>
    <scope>NUCLEOTIDE SEQUENCE</scope>
</reference>
<comment type="caution">
    <text evidence="1">The sequence shown here is derived from an EMBL/GenBank/DDBJ whole genome shotgun (WGS) entry which is preliminary data.</text>
</comment>
<evidence type="ECO:0000313" key="2">
    <source>
        <dbReference type="Proteomes" id="UP000749559"/>
    </source>
</evidence>
<protein>
    <submittedName>
        <fullName evidence="1">Uncharacterized protein</fullName>
    </submittedName>
</protein>
<dbReference type="AlphaFoldDB" id="A0A8J1TLM8"/>
<dbReference type="Proteomes" id="UP000749559">
    <property type="component" value="Unassembled WGS sequence"/>
</dbReference>
<gene>
    <name evidence="1" type="ORF">OFUS_LOCUS26962</name>
</gene>
<name>A0A8J1TLM8_OWEFU</name>
<organism evidence="1 2">
    <name type="scientific">Owenia fusiformis</name>
    <name type="common">Polychaete worm</name>
    <dbReference type="NCBI Taxonomy" id="6347"/>
    <lineage>
        <taxon>Eukaryota</taxon>
        <taxon>Metazoa</taxon>
        <taxon>Spiralia</taxon>
        <taxon>Lophotrochozoa</taxon>
        <taxon>Annelida</taxon>
        <taxon>Polychaeta</taxon>
        <taxon>Sedentaria</taxon>
        <taxon>Canalipalpata</taxon>
        <taxon>Sabellida</taxon>
        <taxon>Oweniida</taxon>
        <taxon>Oweniidae</taxon>
        <taxon>Owenia</taxon>
    </lineage>
</organism>
<evidence type="ECO:0000313" key="1">
    <source>
        <dbReference type="EMBL" id="CAH1803358.1"/>
    </source>
</evidence>
<accession>A0A8J1TLM8</accession>
<dbReference type="OrthoDB" id="6138345at2759"/>
<feature type="non-terminal residue" evidence="1">
    <location>
        <position position="1"/>
    </location>
</feature>